<keyword evidence="9" id="KW-1185">Reference proteome</keyword>
<reference evidence="8 9" key="1">
    <citation type="submission" date="2020-02" db="EMBL/GenBank/DDBJ databases">
        <authorList>
            <person name="Zheng R.K."/>
            <person name="Sun C.M."/>
        </authorList>
    </citation>
    <scope>NUCLEOTIDE SEQUENCE [LARGE SCALE GENOMIC DNA]</scope>
    <source>
        <strain evidence="9">rifampicinis</strain>
    </source>
</reference>
<evidence type="ECO:0000313" key="8">
    <source>
        <dbReference type="EMBL" id="QPC84629.1"/>
    </source>
</evidence>
<evidence type="ECO:0000256" key="2">
    <source>
        <dbReference type="ARBA" id="ARBA00022448"/>
    </source>
</evidence>
<keyword evidence="4 7" id="KW-0732">Signal</keyword>
<dbReference type="RefSeq" id="WP_195172692.1">
    <property type="nucleotide sequence ID" value="NZ_CP062983.1"/>
</dbReference>
<comment type="similarity">
    <text evidence="5">Belongs to the bacterial solute-binding protein 9 family.</text>
</comment>
<protein>
    <submittedName>
        <fullName evidence="8">Zinc ABC transporter substrate-binding protein</fullName>
    </submittedName>
</protein>
<feature type="chain" id="PRO_5032908259" evidence="7">
    <location>
        <begin position="24"/>
        <end position="397"/>
    </location>
</feature>
<dbReference type="PANTHER" id="PTHR42953">
    <property type="entry name" value="HIGH-AFFINITY ZINC UPTAKE SYSTEM PROTEIN ZNUA-RELATED"/>
    <property type="match status" value="1"/>
</dbReference>
<sequence length="397" mass="42659">MRQRLFSGVICLLLLSAVSFVHAQDDRLQIVASNSILANVATIVAGDAADVTSTMPAGADPHSFQPTPNELTALADADIVFVNGALFEEGLLEAIENAGTDMNIVTASSCVDILAFGEHDHDHEEEAGEHEEEHTVEPAAEVDSDIAALCESHYAEMEALHEASHDEGEESAETEDHEGEDAEHDHSAGESLGPLYTLNCESQDHEEEHEEGEHNHGACDPHVWLDPHNVMYWTMLIRDTLIEADPANADTYTSNAAAYLDELDTLAHDFIVPMVESVPEENRILVTNHDAFGYFAAHYGFEVVGTVIPSGSTLAEPSTADVAALIDTIREANVPAIFAETTVNTSLADQIAEETGATIYTLYSGSLSDADGPASTYVDYIHYNITTIVEALGGGIE</sequence>
<evidence type="ECO:0000256" key="1">
    <source>
        <dbReference type="ARBA" id="ARBA00004196"/>
    </source>
</evidence>
<dbReference type="PRINTS" id="PR00690">
    <property type="entry name" value="ADHESNFAMILY"/>
</dbReference>
<dbReference type="GO" id="GO:0030313">
    <property type="term" value="C:cell envelope"/>
    <property type="evidence" value="ECO:0007669"/>
    <property type="project" value="UniProtKB-SubCell"/>
</dbReference>
<dbReference type="PRINTS" id="PR00691">
    <property type="entry name" value="ADHESINB"/>
</dbReference>
<keyword evidence="2 5" id="KW-0813">Transport</keyword>
<dbReference type="GO" id="GO:0030001">
    <property type="term" value="P:metal ion transport"/>
    <property type="evidence" value="ECO:0007669"/>
    <property type="project" value="InterPro"/>
</dbReference>
<dbReference type="PANTHER" id="PTHR42953:SF1">
    <property type="entry name" value="METAL-BINDING PROTEIN HI_0362-RELATED"/>
    <property type="match status" value="1"/>
</dbReference>
<accession>A0A7S8IGH0</accession>
<dbReference type="AlphaFoldDB" id="A0A7S8IGH0"/>
<gene>
    <name evidence="8" type="ORF">G4Y79_09700</name>
</gene>
<evidence type="ECO:0000256" key="5">
    <source>
        <dbReference type="RuleBase" id="RU003512"/>
    </source>
</evidence>
<dbReference type="InterPro" id="IPR006127">
    <property type="entry name" value="ZnuA-like"/>
</dbReference>
<dbReference type="Gene3D" id="3.40.50.1980">
    <property type="entry name" value="Nitrogenase molybdenum iron protein domain"/>
    <property type="match status" value="3"/>
</dbReference>
<comment type="subcellular location">
    <subcellularLocation>
        <location evidence="1">Cell envelope</location>
    </subcellularLocation>
</comment>
<dbReference type="Proteomes" id="UP000594468">
    <property type="component" value="Chromosome"/>
</dbReference>
<dbReference type="EMBL" id="CP062983">
    <property type="protein sequence ID" value="QPC84629.1"/>
    <property type="molecule type" value="Genomic_DNA"/>
</dbReference>
<evidence type="ECO:0000256" key="4">
    <source>
        <dbReference type="ARBA" id="ARBA00022729"/>
    </source>
</evidence>
<dbReference type="KEGG" id="pmet:G4Y79_09700"/>
<feature type="signal peptide" evidence="7">
    <location>
        <begin position="1"/>
        <end position="23"/>
    </location>
</feature>
<dbReference type="InterPro" id="IPR050492">
    <property type="entry name" value="Bact_metal-bind_prot9"/>
</dbReference>
<name>A0A7S8IGH0_9CHLR</name>
<organism evidence="8 9">
    <name type="scientific">Phototrophicus methaneseepsis</name>
    <dbReference type="NCBI Taxonomy" id="2710758"/>
    <lineage>
        <taxon>Bacteria</taxon>
        <taxon>Bacillati</taxon>
        <taxon>Chloroflexota</taxon>
        <taxon>Candidatus Thermofontia</taxon>
        <taxon>Phototrophicales</taxon>
        <taxon>Phototrophicaceae</taxon>
        <taxon>Phototrophicus</taxon>
    </lineage>
</organism>
<dbReference type="GO" id="GO:0007155">
    <property type="term" value="P:cell adhesion"/>
    <property type="evidence" value="ECO:0007669"/>
    <property type="project" value="InterPro"/>
</dbReference>
<keyword evidence="3" id="KW-0479">Metal-binding</keyword>
<proteinExistence type="inferred from homology"/>
<feature type="compositionally biased region" description="Acidic residues" evidence="6">
    <location>
        <begin position="167"/>
        <end position="182"/>
    </location>
</feature>
<dbReference type="SUPFAM" id="SSF53807">
    <property type="entry name" value="Helical backbone' metal receptor"/>
    <property type="match status" value="1"/>
</dbReference>
<dbReference type="InterPro" id="IPR006128">
    <property type="entry name" value="Lipoprotein_PsaA-like"/>
</dbReference>
<feature type="region of interest" description="Disordered" evidence="6">
    <location>
        <begin position="161"/>
        <end position="192"/>
    </location>
</feature>
<dbReference type="GO" id="GO:0046872">
    <property type="term" value="F:metal ion binding"/>
    <property type="evidence" value="ECO:0007669"/>
    <property type="project" value="UniProtKB-KW"/>
</dbReference>
<evidence type="ECO:0000256" key="6">
    <source>
        <dbReference type="SAM" id="MobiDB-lite"/>
    </source>
</evidence>
<evidence type="ECO:0000313" key="9">
    <source>
        <dbReference type="Proteomes" id="UP000594468"/>
    </source>
</evidence>
<dbReference type="Pfam" id="PF01297">
    <property type="entry name" value="ZnuA"/>
    <property type="match status" value="1"/>
</dbReference>
<evidence type="ECO:0000256" key="3">
    <source>
        <dbReference type="ARBA" id="ARBA00022723"/>
    </source>
</evidence>
<evidence type="ECO:0000256" key="7">
    <source>
        <dbReference type="SAM" id="SignalP"/>
    </source>
</evidence>
<dbReference type="InterPro" id="IPR006129">
    <property type="entry name" value="AdhesinB"/>
</dbReference>